<proteinExistence type="inferred from homology"/>
<dbReference type="InterPro" id="IPR012981">
    <property type="entry name" value="PIH1_N"/>
</dbReference>
<dbReference type="InterPro" id="IPR050734">
    <property type="entry name" value="PIH1/Kintoun_subfamily"/>
</dbReference>
<dbReference type="PANTHER" id="PTHR22997:SF3">
    <property type="entry name" value="PROTEIN KINTOUN"/>
    <property type="match status" value="1"/>
</dbReference>
<gene>
    <name evidence="3" type="ORF">BASA50_002607</name>
</gene>
<feature type="domain" description="PIH1 N-terminal" evidence="2">
    <location>
        <begin position="94"/>
        <end position="168"/>
    </location>
</feature>
<dbReference type="Pfam" id="PF08190">
    <property type="entry name" value="PIH1"/>
    <property type="match status" value="1"/>
</dbReference>
<accession>A0ABQ8FKS7</accession>
<keyword evidence="4" id="KW-1185">Reference proteome</keyword>
<dbReference type="Proteomes" id="UP001648503">
    <property type="component" value="Unassembled WGS sequence"/>
</dbReference>
<dbReference type="EMBL" id="JAFCIX010000051">
    <property type="protein sequence ID" value="KAH6600020.1"/>
    <property type="molecule type" value="Genomic_DNA"/>
</dbReference>
<dbReference type="PANTHER" id="PTHR22997">
    <property type="entry name" value="PIH1 DOMAIN-CONTAINING PROTEIN 1"/>
    <property type="match status" value="1"/>
</dbReference>
<evidence type="ECO:0000259" key="2">
    <source>
        <dbReference type="Pfam" id="PF08190"/>
    </source>
</evidence>
<comment type="similarity">
    <text evidence="1">Belongs to the PIH1 family.</text>
</comment>
<evidence type="ECO:0000313" key="4">
    <source>
        <dbReference type="Proteomes" id="UP001648503"/>
    </source>
</evidence>
<protein>
    <recommendedName>
        <fullName evidence="2">PIH1 N-terminal domain-containing protein</fullName>
    </recommendedName>
</protein>
<organism evidence="3 4">
    <name type="scientific">Batrachochytrium salamandrivorans</name>
    <dbReference type="NCBI Taxonomy" id="1357716"/>
    <lineage>
        <taxon>Eukaryota</taxon>
        <taxon>Fungi</taxon>
        <taxon>Fungi incertae sedis</taxon>
        <taxon>Chytridiomycota</taxon>
        <taxon>Chytridiomycota incertae sedis</taxon>
        <taxon>Chytridiomycetes</taxon>
        <taxon>Rhizophydiales</taxon>
        <taxon>Rhizophydiales incertae sedis</taxon>
        <taxon>Batrachochytrium</taxon>
    </lineage>
</organism>
<name>A0ABQ8FKS7_9FUNG</name>
<sequence>MNAFKNMNLQKDVTMEQAQHIWQHLDELSQTDPKGYQENFKNLVNEHKRMEATSRIVEPGIAIYSTGTLCNGSNIHVLNIGRSRAVPSQTDDQNVPVIMSNARIHVDGTGSVSNVYDVVFSYKVLDRCKTDGVYQKEVLDLAISCVKETFNFDLDKPSFRFEESAYFGQYGWNDKTGLPLDSNTSIGKDKIPFGSNGILSSPLDYTGNSLSTSIPEAAEPLLGKVDHADSASSSYLPTEIFNSSMAGGLNINSHPYLTPRETQLTSQTQPRVLIEELCSAPASPIQSVHSDCDLPSIKPKCATKQNNTHIDIIVLLPGIISCKEIIYTLESSRLTLHACSEHIRDTKYHLELVLPVPIIPRTEASRFVIAKERLVIHVEKAQQY</sequence>
<reference evidence="3 4" key="1">
    <citation type="submission" date="2021-02" db="EMBL/GenBank/DDBJ databases">
        <title>Variation within the Batrachochytrium salamandrivorans European outbreak.</title>
        <authorList>
            <person name="Kelly M."/>
            <person name="Pasmans F."/>
            <person name="Shea T.P."/>
            <person name="Munoz J.F."/>
            <person name="Carranza S."/>
            <person name="Cuomo C.A."/>
            <person name="Martel A."/>
        </authorList>
    </citation>
    <scope>NUCLEOTIDE SEQUENCE [LARGE SCALE GENOMIC DNA]</scope>
    <source>
        <strain evidence="3 4">AMFP18/2</strain>
    </source>
</reference>
<evidence type="ECO:0000256" key="1">
    <source>
        <dbReference type="ARBA" id="ARBA00008511"/>
    </source>
</evidence>
<comment type="caution">
    <text evidence="3">The sequence shown here is derived from an EMBL/GenBank/DDBJ whole genome shotgun (WGS) entry which is preliminary data.</text>
</comment>
<evidence type="ECO:0000313" key="3">
    <source>
        <dbReference type="EMBL" id="KAH6600020.1"/>
    </source>
</evidence>